<evidence type="ECO:0000256" key="7">
    <source>
        <dbReference type="ARBA" id="ARBA00022837"/>
    </source>
</evidence>
<keyword evidence="5 9" id="KW-0378">Hydrolase</keyword>
<evidence type="ECO:0000256" key="5">
    <source>
        <dbReference type="ARBA" id="ARBA00022801"/>
    </source>
</evidence>
<comment type="caution">
    <text evidence="9">Lacks conserved residue(s) required for the propagation of feature annotation.</text>
</comment>
<dbReference type="Pfam" id="PF09286">
    <property type="entry name" value="Pro-kuma_activ"/>
    <property type="match status" value="1"/>
</dbReference>
<dbReference type="InterPro" id="IPR030400">
    <property type="entry name" value="Sedolisin_dom"/>
</dbReference>
<evidence type="ECO:0000313" key="12">
    <source>
        <dbReference type="EMBL" id="KAI1851141.1"/>
    </source>
</evidence>
<feature type="domain" description="Peptidase S53" evidence="11">
    <location>
        <begin position="234"/>
        <end position="645"/>
    </location>
</feature>
<dbReference type="CDD" id="cd11377">
    <property type="entry name" value="Pro-peptidase_S53"/>
    <property type="match status" value="1"/>
</dbReference>
<dbReference type="InterPro" id="IPR036852">
    <property type="entry name" value="Peptidase_S8/S53_dom_sf"/>
</dbReference>
<dbReference type="PANTHER" id="PTHR14218:SF19">
    <property type="entry name" value="SERINE PROTEASE AORO, PUTATIVE (AFU_ORTHOLOGUE AFUA_6G10250)-RELATED"/>
    <property type="match status" value="1"/>
</dbReference>
<evidence type="ECO:0000256" key="4">
    <source>
        <dbReference type="ARBA" id="ARBA00022723"/>
    </source>
</evidence>
<feature type="active site" description="Charge relay system" evidence="9">
    <location>
        <position position="316"/>
    </location>
</feature>
<keyword evidence="4" id="KW-0479">Metal-binding</keyword>
<feature type="chain" id="PRO_5040110074" description="Peptidase S53 domain-containing protein" evidence="10">
    <location>
        <begin position="20"/>
        <end position="645"/>
    </location>
</feature>
<dbReference type="PANTHER" id="PTHR14218">
    <property type="entry name" value="PROTEASE S8 TRIPEPTIDYL PEPTIDASE I CLN2"/>
    <property type="match status" value="1"/>
</dbReference>
<keyword evidence="10" id="KW-0732">Signal</keyword>
<dbReference type="SUPFAM" id="SSF54897">
    <property type="entry name" value="Protease propeptides/inhibitors"/>
    <property type="match status" value="1"/>
</dbReference>
<reference evidence="12" key="1">
    <citation type="submission" date="2021-03" db="EMBL/GenBank/DDBJ databases">
        <title>Revisited historic fungal species revealed as producer of novel bioactive compounds through whole genome sequencing and comparative genomics.</title>
        <authorList>
            <person name="Vignolle G.A."/>
            <person name="Hochenegger N."/>
            <person name="Mach R.L."/>
            <person name="Mach-Aigner A.R."/>
            <person name="Javad Rahimi M."/>
            <person name="Salim K.A."/>
            <person name="Chan C.M."/>
            <person name="Lim L.B.L."/>
            <person name="Cai F."/>
            <person name="Druzhinina I.S."/>
            <person name="U'Ren J.M."/>
            <person name="Derntl C."/>
        </authorList>
    </citation>
    <scope>NUCLEOTIDE SEQUENCE</scope>
    <source>
        <strain evidence="12">TUCIM 5799</strain>
    </source>
</reference>
<dbReference type="GO" id="GO:0008240">
    <property type="term" value="F:tripeptidyl-peptidase activity"/>
    <property type="evidence" value="ECO:0007669"/>
    <property type="project" value="TreeGrafter"/>
</dbReference>
<organism evidence="12 13">
    <name type="scientific">Neoarthrinium moseri</name>
    <dbReference type="NCBI Taxonomy" id="1658444"/>
    <lineage>
        <taxon>Eukaryota</taxon>
        <taxon>Fungi</taxon>
        <taxon>Dikarya</taxon>
        <taxon>Ascomycota</taxon>
        <taxon>Pezizomycotina</taxon>
        <taxon>Sordariomycetes</taxon>
        <taxon>Xylariomycetidae</taxon>
        <taxon>Amphisphaeriales</taxon>
        <taxon>Apiosporaceae</taxon>
        <taxon>Neoarthrinium</taxon>
    </lineage>
</organism>
<keyword evidence="6 9" id="KW-0720">Serine protease</keyword>
<dbReference type="Gene3D" id="3.40.50.200">
    <property type="entry name" value="Peptidase S8/S53 domain"/>
    <property type="match status" value="1"/>
</dbReference>
<gene>
    <name evidence="12" type="ORF">JX265_013259</name>
</gene>
<dbReference type="GO" id="GO:0046872">
    <property type="term" value="F:metal ion binding"/>
    <property type="evidence" value="ECO:0007669"/>
    <property type="project" value="UniProtKB-KW"/>
</dbReference>
<comment type="caution">
    <text evidence="12">The sequence shown here is derived from an EMBL/GenBank/DDBJ whole genome shotgun (WGS) entry which is preliminary data.</text>
</comment>
<proteinExistence type="predicted"/>
<evidence type="ECO:0000256" key="1">
    <source>
        <dbReference type="ARBA" id="ARBA00001913"/>
    </source>
</evidence>
<protein>
    <recommendedName>
        <fullName evidence="11">Peptidase S53 domain-containing protein</fullName>
    </recommendedName>
</protein>
<dbReference type="GO" id="GO:0004252">
    <property type="term" value="F:serine-type endopeptidase activity"/>
    <property type="evidence" value="ECO:0007669"/>
    <property type="project" value="UniProtKB-UniRule"/>
</dbReference>
<dbReference type="SMART" id="SM00944">
    <property type="entry name" value="Pro-kuma_activ"/>
    <property type="match status" value="1"/>
</dbReference>
<feature type="active site" description="Charge relay system" evidence="9">
    <location>
        <position position="578"/>
    </location>
</feature>
<dbReference type="EMBL" id="JAFIMR010000066">
    <property type="protein sequence ID" value="KAI1851141.1"/>
    <property type="molecule type" value="Genomic_DNA"/>
</dbReference>
<evidence type="ECO:0000313" key="13">
    <source>
        <dbReference type="Proteomes" id="UP000829685"/>
    </source>
</evidence>
<evidence type="ECO:0000256" key="10">
    <source>
        <dbReference type="SAM" id="SignalP"/>
    </source>
</evidence>
<evidence type="ECO:0000256" key="6">
    <source>
        <dbReference type="ARBA" id="ARBA00022825"/>
    </source>
</evidence>
<accession>A0A9P9W8R3</accession>
<keyword evidence="3 9" id="KW-0645">Protease</keyword>
<evidence type="ECO:0000256" key="2">
    <source>
        <dbReference type="ARBA" id="ARBA00004239"/>
    </source>
</evidence>
<evidence type="ECO:0000256" key="3">
    <source>
        <dbReference type="ARBA" id="ARBA00022670"/>
    </source>
</evidence>
<evidence type="ECO:0000256" key="8">
    <source>
        <dbReference type="ARBA" id="ARBA00023145"/>
    </source>
</evidence>
<dbReference type="GO" id="GO:0006508">
    <property type="term" value="P:proteolysis"/>
    <property type="evidence" value="ECO:0007669"/>
    <property type="project" value="UniProtKB-KW"/>
</dbReference>
<comment type="cofactor">
    <cofactor evidence="1">
        <name>Ca(2+)</name>
        <dbReference type="ChEBI" id="CHEBI:29108"/>
    </cofactor>
</comment>
<dbReference type="Proteomes" id="UP000829685">
    <property type="component" value="Unassembled WGS sequence"/>
</dbReference>
<keyword evidence="13" id="KW-1185">Reference proteome</keyword>
<keyword evidence="8" id="KW-0865">Zymogen</keyword>
<name>A0A9P9W8R3_9PEZI</name>
<feature type="signal peptide" evidence="10">
    <location>
        <begin position="1"/>
        <end position="19"/>
    </location>
</feature>
<evidence type="ECO:0000259" key="11">
    <source>
        <dbReference type="PROSITE" id="PS51695"/>
    </source>
</evidence>
<dbReference type="InterPro" id="IPR050819">
    <property type="entry name" value="Tripeptidyl-peptidase_I"/>
</dbReference>
<dbReference type="CDD" id="cd04056">
    <property type="entry name" value="Peptidases_S53"/>
    <property type="match status" value="1"/>
</dbReference>
<keyword evidence="7" id="KW-0106">Calcium</keyword>
<sequence>MKEFSCIITALWLGSLGTAIKPPTTDVVHEQRHPDASSTLIKRWKPHSGLQLPMRIGLKQNNIEKAPRWLMDVAHPTSKKYGKHWTAQEVIEAFKPSDETVDSVKQWLEDSGIAEWRITHSNNKAWLAFEASLDEAETLLHSDYLVYQNTNGRMITDCESYTIPQHLTKHIDYITPGVKGVDITSRLRHHAIKGGVSSGQVRPRGTKLGRRRFKPRKRLSTAPIPKDLSTCDKAITPVCLQTLYQFESLDTTSVVSSNNSLGIFEEADYYSQVDLNLFYAKYAPHISKGWGPELNSIDGGEAPVPFTQAGGESSMDFQLAIPIIYPQKAVVYQTDDGYYSTLENKMGIFNTFLDAIDGSYCTYCSDGECGNDPELDPVYPDSHHNGYKGKLMCGVYKPTAAISISYGKQEQDLPAYYQKRQCNEFLKLGLQGVSIFVASGDTGVGGIPGDGTRNGCLRNGKVFSPTQPNSCPWLTNVGASMIPRGKTVNDPEVAAASEGFYSGGGFSNIFPIPDYQSEAVENFFEISKPRYAYYHNGSYGSSNGLYNRNGRGIPDVAANGVNIAVYVGGSLVTEGGTSASAPIFAALVTRINEERLKIGKSVVGFVNPVLYAHPEVFNDIVNGTNPGCDTQGFSCAPGWVSPYLK</sequence>
<comment type="subcellular location">
    <subcellularLocation>
        <location evidence="2">Secreted</location>
        <location evidence="2">Extracellular space</location>
    </subcellularLocation>
</comment>
<dbReference type="GO" id="GO:0005576">
    <property type="term" value="C:extracellular region"/>
    <property type="evidence" value="ECO:0007669"/>
    <property type="project" value="UniProtKB-SubCell"/>
</dbReference>
<feature type="active site" description="Charge relay system" evidence="9">
    <location>
        <position position="312"/>
    </location>
</feature>
<dbReference type="AlphaFoldDB" id="A0A9P9W8R3"/>
<dbReference type="InterPro" id="IPR015366">
    <property type="entry name" value="S53_propep"/>
</dbReference>
<evidence type="ECO:0000256" key="9">
    <source>
        <dbReference type="PROSITE-ProRule" id="PRU01032"/>
    </source>
</evidence>
<dbReference type="SUPFAM" id="SSF52743">
    <property type="entry name" value="Subtilisin-like"/>
    <property type="match status" value="1"/>
</dbReference>
<dbReference type="PROSITE" id="PS51695">
    <property type="entry name" value="SEDOLISIN"/>
    <property type="match status" value="1"/>
</dbReference>